<comment type="caution">
    <text evidence="1">The sequence shown here is derived from an EMBL/GenBank/DDBJ whole genome shotgun (WGS) entry which is preliminary data.</text>
</comment>
<dbReference type="AlphaFoldDB" id="A0A5C5WHZ1"/>
<gene>
    <name evidence="1" type="ORF">Pla22_31510</name>
</gene>
<proteinExistence type="predicted"/>
<evidence type="ECO:0000313" key="1">
    <source>
        <dbReference type="EMBL" id="TWT50408.1"/>
    </source>
</evidence>
<dbReference type="Proteomes" id="UP000316598">
    <property type="component" value="Unassembled WGS sequence"/>
</dbReference>
<evidence type="ECO:0000313" key="2">
    <source>
        <dbReference type="Proteomes" id="UP000316598"/>
    </source>
</evidence>
<protein>
    <submittedName>
        <fullName evidence="1">Uncharacterized protein</fullName>
    </submittedName>
</protein>
<reference evidence="1 2" key="1">
    <citation type="submission" date="2019-02" db="EMBL/GenBank/DDBJ databases">
        <title>Deep-cultivation of Planctomycetes and their phenomic and genomic characterization uncovers novel biology.</title>
        <authorList>
            <person name="Wiegand S."/>
            <person name="Jogler M."/>
            <person name="Boedeker C."/>
            <person name="Pinto D."/>
            <person name="Vollmers J."/>
            <person name="Rivas-Marin E."/>
            <person name="Kohn T."/>
            <person name="Peeters S.H."/>
            <person name="Heuer A."/>
            <person name="Rast P."/>
            <person name="Oberbeckmann S."/>
            <person name="Bunk B."/>
            <person name="Jeske O."/>
            <person name="Meyerdierks A."/>
            <person name="Storesund J.E."/>
            <person name="Kallscheuer N."/>
            <person name="Luecker S."/>
            <person name="Lage O.M."/>
            <person name="Pohl T."/>
            <person name="Merkel B.J."/>
            <person name="Hornburger P."/>
            <person name="Mueller R.-W."/>
            <person name="Bruemmer F."/>
            <person name="Labrenz M."/>
            <person name="Spormann A.M."/>
            <person name="Op Den Camp H."/>
            <person name="Overmann J."/>
            <person name="Amann R."/>
            <person name="Jetten M.S.M."/>
            <person name="Mascher T."/>
            <person name="Medema M.H."/>
            <person name="Devos D.P."/>
            <person name="Kaster A.-K."/>
            <person name="Ovreas L."/>
            <person name="Rohde M."/>
            <person name="Galperin M.Y."/>
            <person name="Jogler C."/>
        </authorList>
    </citation>
    <scope>NUCLEOTIDE SEQUENCE [LARGE SCALE GENOMIC DNA]</scope>
    <source>
        <strain evidence="1 2">Pla22</strain>
    </source>
</reference>
<keyword evidence="2" id="KW-1185">Reference proteome</keyword>
<organism evidence="1 2">
    <name type="scientific">Rubripirellula amarantea</name>
    <dbReference type="NCBI Taxonomy" id="2527999"/>
    <lineage>
        <taxon>Bacteria</taxon>
        <taxon>Pseudomonadati</taxon>
        <taxon>Planctomycetota</taxon>
        <taxon>Planctomycetia</taxon>
        <taxon>Pirellulales</taxon>
        <taxon>Pirellulaceae</taxon>
        <taxon>Rubripirellula</taxon>
    </lineage>
</organism>
<name>A0A5C5WHZ1_9BACT</name>
<accession>A0A5C5WHZ1</accession>
<sequence>MMASYAGKDEEKLRHMSNRTYRRILKSLPVMLHAVRLRREAFGLADSDRLIVKLNLARPSTILLGLKNNATNSSNKQTP</sequence>
<dbReference type="EMBL" id="SJPI01000002">
    <property type="protein sequence ID" value="TWT50408.1"/>
    <property type="molecule type" value="Genomic_DNA"/>
</dbReference>